<organism evidence="1 2">
    <name type="scientific">Scleroderma citrinum Foug A</name>
    <dbReference type="NCBI Taxonomy" id="1036808"/>
    <lineage>
        <taxon>Eukaryota</taxon>
        <taxon>Fungi</taxon>
        <taxon>Dikarya</taxon>
        <taxon>Basidiomycota</taxon>
        <taxon>Agaricomycotina</taxon>
        <taxon>Agaricomycetes</taxon>
        <taxon>Agaricomycetidae</taxon>
        <taxon>Boletales</taxon>
        <taxon>Sclerodermatineae</taxon>
        <taxon>Sclerodermataceae</taxon>
        <taxon>Scleroderma</taxon>
    </lineage>
</organism>
<reference evidence="1 2" key="1">
    <citation type="submission" date="2014-04" db="EMBL/GenBank/DDBJ databases">
        <authorList>
            <consortium name="DOE Joint Genome Institute"/>
            <person name="Kuo A."/>
            <person name="Kohler A."/>
            <person name="Nagy L.G."/>
            <person name="Floudas D."/>
            <person name="Copeland A."/>
            <person name="Barry K.W."/>
            <person name="Cichocki N."/>
            <person name="Veneault-Fourrey C."/>
            <person name="LaButti K."/>
            <person name="Lindquist E.A."/>
            <person name="Lipzen A."/>
            <person name="Lundell T."/>
            <person name="Morin E."/>
            <person name="Murat C."/>
            <person name="Sun H."/>
            <person name="Tunlid A."/>
            <person name="Henrissat B."/>
            <person name="Grigoriev I.V."/>
            <person name="Hibbett D.S."/>
            <person name="Martin F."/>
            <person name="Nordberg H.P."/>
            <person name="Cantor M.N."/>
            <person name="Hua S.X."/>
        </authorList>
    </citation>
    <scope>NUCLEOTIDE SEQUENCE [LARGE SCALE GENOMIC DNA]</scope>
    <source>
        <strain evidence="1 2">Foug A</strain>
    </source>
</reference>
<dbReference type="HOGENOM" id="CLU_143229_0_0_1"/>
<accession>A0A0C3EA02</accession>
<evidence type="ECO:0000313" key="1">
    <source>
        <dbReference type="EMBL" id="KIM65159.1"/>
    </source>
</evidence>
<dbReference type="SUPFAM" id="SSF53098">
    <property type="entry name" value="Ribonuclease H-like"/>
    <property type="match status" value="1"/>
</dbReference>
<dbReference type="InParanoid" id="A0A0C3EA02"/>
<keyword evidence="2" id="KW-1185">Reference proteome</keyword>
<sequence length="112" mass="13046">QVPLVKLLCEVLTCWDTIFFLLNQLRAIDYFVSTPEWYEDLGDLKLSPAEWLVLSDFKIILKHTHLIQQTLSSESQPCLNHTTPIFELLMSSWEKTASEIPHLKPWIDYALS</sequence>
<name>A0A0C3EA02_9AGAM</name>
<dbReference type="OrthoDB" id="2639200at2759"/>
<proteinExistence type="predicted"/>
<dbReference type="AlphaFoldDB" id="A0A0C3EA02"/>
<feature type="non-terminal residue" evidence="1">
    <location>
        <position position="1"/>
    </location>
</feature>
<gene>
    <name evidence="1" type="ORF">SCLCIDRAFT_113486</name>
</gene>
<reference evidence="2" key="2">
    <citation type="submission" date="2015-01" db="EMBL/GenBank/DDBJ databases">
        <title>Evolutionary Origins and Diversification of the Mycorrhizal Mutualists.</title>
        <authorList>
            <consortium name="DOE Joint Genome Institute"/>
            <consortium name="Mycorrhizal Genomics Consortium"/>
            <person name="Kohler A."/>
            <person name="Kuo A."/>
            <person name="Nagy L.G."/>
            <person name="Floudas D."/>
            <person name="Copeland A."/>
            <person name="Barry K.W."/>
            <person name="Cichocki N."/>
            <person name="Veneault-Fourrey C."/>
            <person name="LaButti K."/>
            <person name="Lindquist E.A."/>
            <person name="Lipzen A."/>
            <person name="Lundell T."/>
            <person name="Morin E."/>
            <person name="Murat C."/>
            <person name="Riley R."/>
            <person name="Ohm R."/>
            <person name="Sun H."/>
            <person name="Tunlid A."/>
            <person name="Henrissat B."/>
            <person name="Grigoriev I.V."/>
            <person name="Hibbett D.S."/>
            <person name="Martin F."/>
        </authorList>
    </citation>
    <scope>NUCLEOTIDE SEQUENCE [LARGE SCALE GENOMIC DNA]</scope>
    <source>
        <strain evidence="2">Foug A</strain>
    </source>
</reference>
<dbReference type="InterPro" id="IPR012337">
    <property type="entry name" value="RNaseH-like_sf"/>
</dbReference>
<protein>
    <submittedName>
        <fullName evidence="1">Uncharacterized protein</fullName>
    </submittedName>
</protein>
<dbReference type="Proteomes" id="UP000053989">
    <property type="component" value="Unassembled WGS sequence"/>
</dbReference>
<dbReference type="EMBL" id="KN822024">
    <property type="protein sequence ID" value="KIM65159.1"/>
    <property type="molecule type" value="Genomic_DNA"/>
</dbReference>
<evidence type="ECO:0000313" key="2">
    <source>
        <dbReference type="Proteomes" id="UP000053989"/>
    </source>
</evidence>